<dbReference type="InterPro" id="IPR010270">
    <property type="entry name" value="Phage_P2_GpM"/>
</dbReference>
<evidence type="ECO:0000313" key="3">
    <source>
        <dbReference type="Proteomes" id="UP000672039"/>
    </source>
</evidence>
<keyword evidence="3" id="KW-1185">Reference proteome</keyword>
<evidence type="ECO:0000256" key="1">
    <source>
        <dbReference type="SAM" id="MobiDB-lite"/>
    </source>
</evidence>
<dbReference type="RefSeq" id="WP_210224008.1">
    <property type="nucleotide sequence ID" value="NZ_CP072801.1"/>
</dbReference>
<proteinExistence type="predicted"/>
<sequence>MVSLAQQHREQHATSHGTPAVAGTACTSGTLDNHHRAMLAKLQADVIRIRSIRSRERRNDVKGGLLGEYADYLSIVMNSGDTSTNTVLVQCCIWALDAGNYGLCLKLAEHAISNGMESPDKFTRTLPEILLEELASQVNHSDQPDHYTPYLLTLAELTVGQDVTDEIKAKFSKALGKAQYSHNPSAALQAYRHAAHYGAKVQTIIRKLEQGVIDHE</sequence>
<accession>A0ABX7WWQ0</accession>
<dbReference type="Proteomes" id="UP000672039">
    <property type="component" value="Chromosome"/>
</dbReference>
<organism evidence="2 3">
    <name type="scientific">Thiothrix litoralis</name>
    <dbReference type="NCBI Taxonomy" id="2891210"/>
    <lineage>
        <taxon>Bacteria</taxon>
        <taxon>Pseudomonadati</taxon>
        <taxon>Pseudomonadota</taxon>
        <taxon>Gammaproteobacteria</taxon>
        <taxon>Thiotrichales</taxon>
        <taxon>Thiotrichaceae</taxon>
        <taxon>Thiothrix</taxon>
    </lineage>
</organism>
<evidence type="ECO:0000313" key="2">
    <source>
        <dbReference type="EMBL" id="QTR47766.1"/>
    </source>
</evidence>
<name>A0ABX7WWQ0_9GAMM</name>
<gene>
    <name evidence="2" type="ORF">J9253_07560</name>
</gene>
<dbReference type="Pfam" id="PF05944">
    <property type="entry name" value="Phage_term_smal"/>
    <property type="match status" value="1"/>
</dbReference>
<evidence type="ECO:0008006" key="4">
    <source>
        <dbReference type="Google" id="ProtNLM"/>
    </source>
</evidence>
<reference evidence="2 3" key="1">
    <citation type="submission" date="2021-04" db="EMBL/GenBank/DDBJ databases">
        <title>Genomics, taxonomy and metabolism of representatives of sulfur bacteria of the genus Thiothrix: Thiothrix fructosivorans QT, Thiothrix unzii A1T and three new species, Thiothrix subterranea sp. nov., Thiothrix litoralis sp. nov. and 'Candidatus Thiothrix anitrata' sp. nov.</title>
        <authorList>
            <person name="Ravin N.V."/>
            <person name="Smolyakov D."/>
            <person name="Rudenko T.S."/>
            <person name="Mardanov A.V."/>
            <person name="Beletsky A.V."/>
            <person name="Markov N.D."/>
            <person name="Fomenkov A.I."/>
            <person name="Roberts R.J."/>
            <person name="Karnachuk O.V."/>
            <person name="Novikov A."/>
            <person name="Grabovich M.Y."/>
        </authorList>
    </citation>
    <scope>NUCLEOTIDE SEQUENCE [LARGE SCALE GENOMIC DNA]</scope>
    <source>
        <strain evidence="2 3">AS</strain>
    </source>
</reference>
<feature type="region of interest" description="Disordered" evidence="1">
    <location>
        <begin position="1"/>
        <end position="21"/>
    </location>
</feature>
<dbReference type="EMBL" id="CP072801">
    <property type="protein sequence ID" value="QTR47766.1"/>
    <property type="molecule type" value="Genomic_DNA"/>
</dbReference>
<protein>
    <recommendedName>
        <fullName evidence="4">Phage small terminase subunit</fullName>
    </recommendedName>
</protein>